<dbReference type="EMBL" id="CP159289">
    <property type="protein sequence ID" value="XCH22455.1"/>
    <property type="molecule type" value="Genomic_DNA"/>
</dbReference>
<evidence type="ECO:0000256" key="8">
    <source>
        <dbReference type="HAMAP-Rule" id="MF_00181"/>
    </source>
</evidence>
<feature type="binding site" evidence="8">
    <location>
        <position position="313"/>
    </location>
    <ligand>
        <name>Mn(2+)</name>
        <dbReference type="ChEBI" id="CHEBI:29035"/>
        <label>2</label>
    </ligand>
</feature>
<comment type="similarity">
    <text evidence="3 8">Belongs to the peptidase M17 family.</text>
</comment>
<comment type="subcellular location">
    <subcellularLocation>
        <location evidence="8">Cytoplasm</location>
    </subcellularLocation>
</comment>
<dbReference type="AlphaFoldDB" id="A0AAU8FFV4"/>
<accession>A0AAU8FFV4</accession>
<dbReference type="GO" id="GO:0005737">
    <property type="term" value="C:cytoplasm"/>
    <property type="evidence" value="ECO:0007669"/>
    <property type="project" value="UniProtKB-SubCell"/>
</dbReference>
<dbReference type="Pfam" id="PF00883">
    <property type="entry name" value="Peptidase_M17"/>
    <property type="match status" value="1"/>
</dbReference>
<dbReference type="SUPFAM" id="SSF53187">
    <property type="entry name" value="Zn-dependent exopeptidases"/>
    <property type="match status" value="1"/>
</dbReference>
<dbReference type="PANTHER" id="PTHR11963">
    <property type="entry name" value="LEUCINE AMINOPEPTIDASE-RELATED"/>
    <property type="match status" value="1"/>
</dbReference>
<keyword evidence="8" id="KW-0963">Cytoplasm</keyword>
<name>A0AAU8FFV4_9BACT</name>
<dbReference type="GO" id="GO:0030145">
    <property type="term" value="F:manganese ion binding"/>
    <property type="evidence" value="ECO:0007669"/>
    <property type="project" value="UniProtKB-UniRule"/>
</dbReference>
<keyword evidence="5 8" id="KW-0645">Protease</keyword>
<dbReference type="EC" id="3.4.11.1" evidence="8"/>
<dbReference type="RefSeq" id="WP_353717787.1">
    <property type="nucleotide sequence ID" value="NZ_CP159289.1"/>
</dbReference>
<feature type="binding site" evidence="8">
    <location>
        <position position="229"/>
    </location>
    <ligand>
        <name>Mn(2+)</name>
        <dbReference type="ChEBI" id="CHEBI:29035"/>
        <label>2</label>
    </ligand>
</feature>
<organism evidence="10">
    <name type="scientific">Dyadobacter sp. 676</name>
    <dbReference type="NCBI Taxonomy" id="3088362"/>
    <lineage>
        <taxon>Bacteria</taxon>
        <taxon>Pseudomonadati</taxon>
        <taxon>Bacteroidota</taxon>
        <taxon>Cytophagia</taxon>
        <taxon>Cytophagales</taxon>
        <taxon>Spirosomataceae</taxon>
        <taxon>Dyadobacter</taxon>
    </lineage>
</organism>
<reference evidence="10" key="1">
    <citation type="submission" date="2024-06" db="EMBL/GenBank/DDBJ databases">
        <title>Sequencing and assembly of the genome of Dyadobacter sp. strain 676, a symbiont of Cyamopsis tetragonoloba.</title>
        <authorList>
            <person name="Guro P."/>
            <person name="Sazanova A."/>
            <person name="Kuznetsova I."/>
            <person name="Belimov A."/>
            <person name="Safronova V."/>
        </authorList>
    </citation>
    <scope>NUCLEOTIDE SEQUENCE</scope>
    <source>
        <strain evidence="10">676</strain>
    </source>
</reference>
<comment type="function">
    <text evidence="8">Presumably involved in the processing and regular turnover of intracellular proteins. Catalyzes the removal of unsubstituted N-terminal amino acids from various peptides.</text>
</comment>
<protein>
    <recommendedName>
        <fullName evidence="8">Probable cytosol aminopeptidase</fullName>
        <ecNumber evidence="8">3.4.11.1</ecNumber>
    </recommendedName>
    <alternativeName>
        <fullName evidence="8">Leucine aminopeptidase</fullName>
        <shortName evidence="8">LAP</shortName>
        <ecNumber evidence="8">3.4.11.10</ecNumber>
    </alternativeName>
    <alternativeName>
        <fullName evidence="8">Leucyl aminopeptidase</fullName>
    </alternativeName>
</protein>
<feature type="active site" evidence="8">
    <location>
        <position position="315"/>
    </location>
</feature>
<feature type="active site" evidence="8">
    <location>
        <position position="241"/>
    </location>
</feature>
<dbReference type="HAMAP" id="MF_00181">
    <property type="entry name" value="Cytosol_peptidase_M17"/>
    <property type="match status" value="1"/>
</dbReference>
<evidence type="ECO:0000256" key="2">
    <source>
        <dbReference type="ARBA" id="ARBA00000967"/>
    </source>
</evidence>
<evidence type="ECO:0000256" key="4">
    <source>
        <dbReference type="ARBA" id="ARBA00022438"/>
    </source>
</evidence>
<dbReference type="PANTHER" id="PTHR11963:SF23">
    <property type="entry name" value="CYTOSOL AMINOPEPTIDASE"/>
    <property type="match status" value="1"/>
</dbReference>
<feature type="binding site" evidence="8">
    <location>
        <position position="234"/>
    </location>
    <ligand>
        <name>Mn(2+)</name>
        <dbReference type="ChEBI" id="CHEBI:29035"/>
        <label>1</label>
    </ligand>
</feature>
<dbReference type="GO" id="GO:0006508">
    <property type="term" value="P:proteolysis"/>
    <property type="evidence" value="ECO:0007669"/>
    <property type="project" value="UniProtKB-KW"/>
</dbReference>
<feature type="binding site" evidence="8">
    <location>
        <position position="313"/>
    </location>
    <ligand>
        <name>Mn(2+)</name>
        <dbReference type="ChEBI" id="CHEBI:29035"/>
        <label>1</label>
    </ligand>
</feature>
<evidence type="ECO:0000256" key="7">
    <source>
        <dbReference type="ARBA" id="ARBA00023211"/>
    </source>
</evidence>
<evidence type="ECO:0000256" key="6">
    <source>
        <dbReference type="ARBA" id="ARBA00022801"/>
    </source>
</evidence>
<feature type="binding site" evidence="8">
    <location>
        <position position="252"/>
    </location>
    <ligand>
        <name>Mn(2+)</name>
        <dbReference type="ChEBI" id="CHEBI:29035"/>
        <label>2</label>
    </ligand>
</feature>
<evidence type="ECO:0000259" key="9">
    <source>
        <dbReference type="Pfam" id="PF00883"/>
    </source>
</evidence>
<gene>
    <name evidence="8" type="primary">pepA</name>
    <name evidence="10" type="ORF">ABV298_19155</name>
</gene>
<keyword evidence="6 8" id="KW-0378">Hydrolase</keyword>
<dbReference type="InterPro" id="IPR000819">
    <property type="entry name" value="Peptidase_M17_C"/>
</dbReference>
<dbReference type="InterPro" id="IPR023042">
    <property type="entry name" value="Peptidase_M17_leu_NH2_pept"/>
</dbReference>
<comment type="cofactor">
    <cofactor evidence="8">
        <name>Mn(2+)</name>
        <dbReference type="ChEBI" id="CHEBI:29035"/>
    </cofactor>
    <text evidence="8">Binds 2 manganese ions per subunit.</text>
</comment>
<evidence type="ECO:0000256" key="1">
    <source>
        <dbReference type="ARBA" id="ARBA00000135"/>
    </source>
</evidence>
<feature type="domain" description="Cytosol aminopeptidase" evidence="9">
    <location>
        <begin position="152"/>
        <end position="455"/>
    </location>
</feature>
<dbReference type="GO" id="GO:0070006">
    <property type="term" value="F:metalloaminopeptidase activity"/>
    <property type="evidence" value="ECO:0007669"/>
    <property type="project" value="InterPro"/>
</dbReference>
<feature type="binding site" evidence="8">
    <location>
        <position position="234"/>
    </location>
    <ligand>
        <name>Mn(2+)</name>
        <dbReference type="ChEBI" id="CHEBI:29035"/>
        <label>2</label>
    </ligand>
</feature>
<dbReference type="PRINTS" id="PR00481">
    <property type="entry name" value="LAMNOPPTDASE"/>
</dbReference>
<dbReference type="EC" id="3.4.11.10" evidence="8"/>
<evidence type="ECO:0000256" key="3">
    <source>
        <dbReference type="ARBA" id="ARBA00009528"/>
    </source>
</evidence>
<evidence type="ECO:0000313" key="10">
    <source>
        <dbReference type="EMBL" id="XCH22455.1"/>
    </source>
</evidence>
<dbReference type="CDD" id="cd00433">
    <property type="entry name" value="Peptidase_M17"/>
    <property type="match status" value="1"/>
</dbReference>
<feature type="binding site" evidence="8">
    <location>
        <position position="311"/>
    </location>
    <ligand>
        <name>Mn(2+)</name>
        <dbReference type="ChEBI" id="CHEBI:29035"/>
        <label>1</label>
    </ligand>
</feature>
<comment type="catalytic activity">
    <reaction evidence="1 8">
        <text>Release of an N-terminal amino acid, Xaa-|-Yaa-, in which Xaa is preferably Leu, but may be other amino acids including Pro although not Arg or Lys, and Yaa may be Pro. Amino acid amides and methyl esters are also readily hydrolyzed, but rates on arylamides are exceedingly low.</text>
        <dbReference type="EC" id="3.4.11.1"/>
    </reaction>
</comment>
<dbReference type="InterPro" id="IPR011356">
    <property type="entry name" value="Leucine_aapep/pepB"/>
</dbReference>
<keyword evidence="7 8" id="KW-0464">Manganese</keyword>
<proteinExistence type="inferred from homology"/>
<sequence>MQVKIIPEPNEEVLVIRPFEQGAEPGNQRMFKGEKGELWWYSSNELWLGLGKTPKLPAITKIFRSLFFKRKDRWPVSITLDARGKSAEWVGNAVNGIVLGGYDLQLYKTEPKPLSTFFETGTLFVAADEGAIVQQSAENALKTGRVQKRIMDLMNAPSNYKKPLMLAEWGKQSGEANGYSVEVLEKDRLEDLGMHALLAVNKGSTDPPVMIVLEYIPEHYTQTVALVGKGVTFDTGGISIKPSANMHLMKSDMGGAAAVLGTVELAAQLKLPVRIVGVIPSTENVVDGSAMKPGDVIGSYAGKTIEVIDTDAEGRLILADGLHYAVKHYQPDVLIDLATLTGSIIQTLGYEAAGLFSTDDGLADALLEAGERTGERLWRLPVWDEYKEEISSDIADIKNYHGKPMAGAIVAAKFLEVFTAEHPAWAHLDIAGTAFGDIEFAPGRAGTAYGVRLLISYLSKLG</sequence>
<comment type="catalytic activity">
    <reaction evidence="2 8">
        <text>Release of an N-terminal amino acid, preferentially leucine, but not glutamic or aspartic acids.</text>
        <dbReference type="EC" id="3.4.11.10"/>
    </reaction>
</comment>
<dbReference type="Gene3D" id="3.40.630.10">
    <property type="entry name" value="Zn peptidases"/>
    <property type="match status" value="1"/>
</dbReference>
<keyword evidence="4 8" id="KW-0031">Aminopeptidase</keyword>
<evidence type="ECO:0000256" key="5">
    <source>
        <dbReference type="ARBA" id="ARBA00022670"/>
    </source>
</evidence>
<keyword evidence="8" id="KW-0479">Metal-binding</keyword>